<proteinExistence type="predicted"/>
<evidence type="ECO:0000313" key="2">
    <source>
        <dbReference type="Proteomes" id="UP000627464"/>
    </source>
</evidence>
<comment type="caution">
    <text evidence="1">The sequence shown here is derived from an EMBL/GenBank/DDBJ whole genome shotgun (WGS) entry which is preliminary data.</text>
</comment>
<reference evidence="2" key="1">
    <citation type="journal article" date="2019" name="Int. J. Syst. Evol. Microbiol.">
        <title>The Global Catalogue of Microorganisms (GCM) 10K type strain sequencing project: providing services to taxonomists for standard genome sequencing and annotation.</title>
        <authorList>
            <consortium name="The Broad Institute Genomics Platform"/>
            <consortium name="The Broad Institute Genome Sequencing Center for Infectious Disease"/>
            <person name="Wu L."/>
            <person name="Ma J."/>
        </authorList>
    </citation>
    <scope>NUCLEOTIDE SEQUENCE [LARGE SCALE GENOMIC DNA]</scope>
    <source>
        <strain evidence="2">CGMCC 1.12806</strain>
    </source>
</reference>
<gene>
    <name evidence="1" type="ORF">GCM10011328_05470</name>
</gene>
<organism evidence="1 2">
    <name type="scientific">Hafnia psychrotolerans</name>
    <dbReference type="NCBI Taxonomy" id="1477018"/>
    <lineage>
        <taxon>Bacteria</taxon>
        <taxon>Pseudomonadati</taxon>
        <taxon>Pseudomonadota</taxon>
        <taxon>Gammaproteobacteria</taxon>
        <taxon>Enterobacterales</taxon>
        <taxon>Hafniaceae</taxon>
        <taxon>Hafnia</taxon>
    </lineage>
</organism>
<evidence type="ECO:0000313" key="1">
    <source>
        <dbReference type="EMBL" id="GGA33552.1"/>
    </source>
</evidence>
<dbReference type="PANTHER" id="PTHR43590">
    <property type="entry name" value="ARSENIC RESISTANCE PROTEIN ARSH (AFU_ORTHOLOGUE AFUA_5G15030)"/>
    <property type="match status" value="1"/>
</dbReference>
<dbReference type="Gene3D" id="3.40.50.360">
    <property type="match status" value="1"/>
</dbReference>
<evidence type="ECO:0008006" key="3">
    <source>
        <dbReference type="Google" id="ProtNLM"/>
    </source>
</evidence>
<dbReference type="InterPro" id="IPR014063">
    <property type="entry name" value="Arsenate-R_ArsH"/>
</dbReference>
<name>A0ABQ1FXU4_9GAMM</name>
<dbReference type="Proteomes" id="UP000627464">
    <property type="component" value="Unassembled WGS sequence"/>
</dbReference>
<keyword evidence="2" id="KW-1185">Reference proteome</keyword>
<protein>
    <recommendedName>
        <fullName evidence="3">Arsenical resistance protein ArsH</fullName>
    </recommendedName>
</protein>
<dbReference type="PANTHER" id="PTHR43590:SF1">
    <property type="entry name" value="ARSENIC RESISTANCE PROTEIN ARSH (AFU_ORTHOLOGUE AFUA_5G15030)"/>
    <property type="match status" value="1"/>
</dbReference>
<accession>A0ABQ1FXU4</accession>
<dbReference type="InterPro" id="IPR029039">
    <property type="entry name" value="Flavoprotein-like_sf"/>
</dbReference>
<dbReference type="EMBL" id="BMFZ01000001">
    <property type="protein sequence ID" value="GGA33552.1"/>
    <property type="molecule type" value="Genomic_DNA"/>
</dbReference>
<dbReference type="SUPFAM" id="SSF52218">
    <property type="entry name" value="Flavoproteins"/>
    <property type="match status" value="1"/>
</dbReference>
<sequence length="100" mass="11503">MQVSGGSQSFNALNQMRILGRWMRMITIPNQSSVAKAFLEFDENGRMKPSAYYDRIVDVMEELMKFTLLTRGNAEYLVDRYSERKESAADLSARVNQKSI</sequence>